<evidence type="ECO:0000256" key="6">
    <source>
        <dbReference type="ARBA" id="ARBA00023163"/>
    </source>
</evidence>
<evidence type="ECO:0000256" key="4">
    <source>
        <dbReference type="ARBA" id="ARBA00023015"/>
    </source>
</evidence>
<evidence type="ECO:0000313" key="9">
    <source>
        <dbReference type="EMBL" id="KEQ69671.1"/>
    </source>
</evidence>
<keyword evidence="7" id="KW-0539">Nucleus</keyword>
<dbReference type="PANTHER" id="PTHR47782">
    <property type="entry name" value="ZN(II)2CYS6 TRANSCRIPTION FACTOR (EUROFUNG)-RELATED"/>
    <property type="match status" value="1"/>
</dbReference>
<dbReference type="InterPro" id="IPR007219">
    <property type="entry name" value="XnlR_reg_dom"/>
</dbReference>
<evidence type="ECO:0000256" key="3">
    <source>
        <dbReference type="ARBA" id="ARBA00022833"/>
    </source>
</evidence>
<dbReference type="Proteomes" id="UP000027730">
    <property type="component" value="Unassembled WGS sequence"/>
</dbReference>
<evidence type="ECO:0000256" key="7">
    <source>
        <dbReference type="ARBA" id="ARBA00023242"/>
    </source>
</evidence>
<dbReference type="InterPro" id="IPR036864">
    <property type="entry name" value="Zn2-C6_fun-type_DNA-bd_sf"/>
</dbReference>
<evidence type="ECO:0000256" key="5">
    <source>
        <dbReference type="ARBA" id="ARBA00023125"/>
    </source>
</evidence>
<sequence>MDNIVPASYKAYVENSLIKYQCDGVLPRCGKCNDAQHDCDITSRVFYSYEVVKDLIDRVQDLEARLEASQSRSTGPTRVEFDDAHRFDVNVQLQQSGLAWENDQRNARPIDQISQELGALSLGHADVMAQYYVGNAAGARFAKIFFSSLNLNLALAIPTSQASPQHHLLELGQSCASLPPKHVADFAISVYMKRVHIWWPVATYPALRSIYSSVYEHGSTCSQFQRFVVFITLATGTKEAQNTGCGAELKSMFAPEEYYRTALQFFDSFSGLDRITALILLIVWSMRSPLASDHLNLWQLVRQAMSLATEMGLHRNGLAWKYAPSELEARNRCWWCIYGLERKIAVGLGRTLSIRNQAIDAMFPKHTEEDDSLPTSAVSDAPLMTFGVGPAVHLIKLWAISGDILESVYIARPATSLSPAILQRLVNSLRQRLSQWRGSLEEYPTSQNSVYLQMKVQYAIVVMMLNRPSPSFPVPDQEMTRSCHEAAKSAIETWNLLRERNEILLDWKTLHDVLMAGLAWLYTCWSLPSIDLPTVSAISSTYSSVLHYLEMVDPKRTAYSEFFESLLEQVLARRNQDRAQETTSPNNHDISTDWMEANFEQAVLDASCSFDLADLDNFMLDYPYLIDHDQNVGW</sequence>
<keyword evidence="4" id="KW-0805">Transcription regulation</keyword>
<dbReference type="PANTHER" id="PTHR47782:SF12">
    <property type="entry name" value="ZN(II)2CYS6 TRANSCRIPTION FACTOR (EUROFUNG)"/>
    <property type="match status" value="1"/>
</dbReference>
<protein>
    <recommendedName>
        <fullName evidence="8">Xylanolytic transcriptional activator regulatory domain-containing protein</fullName>
    </recommendedName>
</protein>
<dbReference type="HOGENOM" id="CLU_013897_0_0_1"/>
<dbReference type="RefSeq" id="XP_013423972.1">
    <property type="nucleotide sequence ID" value="XM_013568518.1"/>
</dbReference>
<dbReference type="Pfam" id="PF04082">
    <property type="entry name" value="Fungal_trans"/>
    <property type="match status" value="1"/>
</dbReference>
<keyword evidence="3" id="KW-0862">Zinc</keyword>
<dbReference type="GO" id="GO:0006351">
    <property type="term" value="P:DNA-templated transcription"/>
    <property type="evidence" value="ECO:0007669"/>
    <property type="project" value="InterPro"/>
</dbReference>
<keyword evidence="10" id="KW-1185">Reference proteome</keyword>
<dbReference type="EMBL" id="KL584720">
    <property type="protein sequence ID" value="KEQ69671.1"/>
    <property type="molecule type" value="Genomic_DNA"/>
</dbReference>
<dbReference type="GO" id="GO:0043565">
    <property type="term" value="F:sequence-specific DNA binding"/>
    <property type="evidence" value="ECO:0007669"/>
    <property type="project" value="TreeGrafter"/>
</dbReference>
<reference evidence="9 10" key="1">
    <citation type="journal article" date="2014" name="BMC Genomics">
        <title>Genome sequencing of four Aureobasidium pullulans varieties: biotechnological potential, stress tolerance, and description of new species.</title>
        <authorList>
            <person name="Gostin Ar C."/>
            <person name="Ohm R.A."/>
            <person name="Kogej T."/>
            <person name="Sonjak S."/>
            <person name="Turk M."/>
            <person name="Zajc J."/>
            <person name="Zalar P."/>
            <person name="Grube M."/>
            <person name="Sun H."/>
            <person name="Han J."/>
            <person name="Sharma A."/>
            <person name="Chiniquy J."/>
            <person name="Ngan C.Y."/>
            <person name="Lipzen A."/>
            <person name="Barry K."/>
            <person name="Grigoriev I.V."/>
            <person name="Gunde-Cimerman N."/>
        </authorList>
    </citation>
    <scope>NUCLEOTIDE SEQUENCE [LARGE SCALE GENOMIC DNA]</scope>
    <source>
        <strain evidence="9 10">CBS 147.97</strain>
    </source>
</reference>
<organism evidence="9 10">
    <name type="scientific">Aureobasidium namibiae CBS 147.97</name>
    <dbReference type="NCBI Taxonomy" id="1043004"/>
    <lineage>
        <taxon>Eukaryota</taxon>
        <taxon>Fungi</taxon>
        <taxon>Dikarya</taxon>
        <taxon>Ascomycota</taxon>
        <taxon>Pezizomycotina</taxon>
        <taxon>Dothideomycetes</taxon>
        <taxon>Dothideomycetidae</taxon>
        <taxon>Dothideales</taxon>
        <taxon>Saccotheciaceae</taxon>
        <taxon>Aureobasidium</taxon>
    </lineage>
</organism>
<evidence type="ECO:0000259" key="8">
    <source>
        <dbReference type="SMART" id="SM00906"/>
    </source>
</evidence>
<dbReference type="SMART" id="SM00906">
    <property type="entry name" value="Fungal_trans"/>
    <property type="match status" value="1"/>
</dbReference>
<dbReference type="GO" id="GO:0045944">
    <property type="term" value="P:positive regulation of transcription by RNA polymerase II"/>
    <property type="evidence" value="ECO:0007669"/>
    <property type="project" value="TreeGrafter"/>
</dbReference>
<keyword evidence="5" id="KW-0238">DNA-binding</keyword>
<dbReference type="OrthoDB" id="25921at2759"/>
<dbReference type="GO" id="GO:0005634">
    <property type="term" value="C:nucleus"/>
    <property type="evidence" value="ECO:0007669"/>
    <property type="project" value="UniProtKB-SubCell"/>
</dbReference>
<dbReference type="InterPro" id="IPR052202">
    <property type="entry name" value="Yeast_MetPath_Reg"/>
</dbReference>
<feature type="domain" description="Xylanolytic transcriptional activator regulatory" evidence="8">
    <location>
        <begin position="297"/>
        <end position="370"/>
    </location>
</feature>
<dbReference type="Gene3D" id="4.10.240.10">
    <property type="entry name" value="Zn(2)-C6 fungal-type DNA-binding domain"/>
    <property type="match status" value="1"/>
</dbReference>
<dbReference type="AlphaFoldDB" id="A0A074X523"/>
<dbReference type="GeneID" id="25417486"/>
<dbReference type="GO" id="GO:0000981">
    <property type="term" value="F:DNA-binding transcription factor activity, RNA polymerase II-specific"/>
    <property type="evidence" value="ECO:0007669"/>
    <property type="project" value="InterPro"/>
</dbReference>
<keyword evidence="2" id="KW-0479">Metal-binding</keyword>
<evidence type="ECO:0000256" key="2">
    <source>
        <dbReference type="ARBA" id="ARBA00022723"/>
    </source>
</evidence>
<evidence type="ECO:0000256" key="1">
    <source>
        <dbReference type="ARBA" id="ARBA00004123"/>
    </source>
</evidence>
<dbReference type="GO" id="GO:0008270">
    <property type="term" value="F:zinc ion binding"/>
    <property type="evidence" value="ECO:0007669"/>
    <property type="project" value="InterPro"/>
</dbReference>
<accession>A0A074X523</accession>
<comment type="subcellular location">
    <subcellularLocation>
        <location evidence="1">Nucleus</location>
    </subcellularLocation>
</comment>
<proteinExistence type="predicted"/>
<dbReference type="CDD" id="cd12148">
    <property type="entry name" value="fungal_TF_MHR"/>
    <property type="match status" value="1"/>
</dbReference>
<dbReference type="STRING" id="1043004.A0A074X523"/>
<name>A0A074X523_9PEZI</name>
<evidence type="ECO:0000313" key="10">
    <source>
        <dbReference type="Proteomes" id="UP000027730"/>
    </source>
</evidence>
<keyword evidence="6" id="KW-0804">Transcription</keyword>
<gene>
    <name evidence="9" type="ORF">M436DRAFT_85144</name>
</gene>